<dbReference type="PANTHER" id="PTHR47563:SF1">
    <property type="entry name" value="PROTEIN FMP25, MITOCHONDRIAL"/>
    <property type="match status" value="1"/>
</dbReference>
<dbReference type="GO" id="GO:0034551">
    <property type="term" value="P:mitochondrial respiratory chain complex III assembly"/>
    <property type="evidence" value="ECO:0007669"/>
    <property type="project" value="TreeGrafter"/>
</dbReference>
<dbReference type="PANTHER" id="PTHR47563">
    <property type="entry name" value="PROTEIN FMP25, MITOCHONDRIAL"/>
    <property type="match status" value="1"/>
</dbReference>
<feature type="region of interest" description="Disordered" evidence="2">
    <location>
        <begin position="361"/>
        <end position="412"/>
    </location>
</feature>
<reference evidence="3 4" key="1">
    <citation type="journal article" date="2018" name="Mol. Biol. Evol.">
        <title>Broad Genomic Sampling Reveals a Smut Pathogenic Ancestry of the Fungal Clade Ustilaginomycotina.</title>
        <authorList>
            <person name="Kijpornyongpan T."/>
            <person name="Mondo S.J."/>
            <person name="Barry K."/>
            <person name="Sandor L."/>
            <person name="Lee J."/>
            <person name="Lipzen A."/>
            <person name="Pangilinan J."/>
            <person name="LaButti K."/>
            <person name="Hainaut M."/>
            <person name="Henrissat B."/>
            <person name="Grigoriev I.V."/>
            <person name="Spatafora J.W."/>
            <person name="Aime M.C."/>
        </authorList>
    </citation>
    <scope>NUCLEOTIDE SEQUENCE [LARGE SCALE GENOMIC DNA]</scope>
    <source>
        <strain evidence="3 4">MCA 5214</strain>
    </source>
</reference>
<feature type="region of interest" description="Disordered" evidence="2">
    <location>
        <begin position="1"/>
        <end position="44"/>
    </location>
</feature>
<feature type="compositionally biased region" description="Polar residues" evidence="2">
    <location>
        <begin position="672"/>
        <end position="682"/>
    </location>
</feature>
<evidence type="ECO:0000256" key="1">
    <source>
        <dbReference type="PROSITE-ProRule" id="PRU00235"/>
    </source>
</evidence>
<dbReference type="AlphaFoldDB" id="A0A316UTX0"/>
<dbReference type="GO" id="GO:0005743">
    <property type="term" value="C:mitochondrial inner membrane"/>
    <property type="evidence" value="ECO:0007669"/>
    <property type="project" value="TreeGrafter"/>
</dbReference>
<feature type="region of interest" description="Disordered" evidence="2">
    <location>
        <begin position="188"/>
        <end position="211"/>
    </location>
</feature>
<protein>
    <submittedName>
        <fullName evidence="3">RCC1/BLIP-II</fullName>
    </submittedName>
</protein>
<feature type="repeat" description="RCC1" evidence="1">
    <location>
        <begin position="449"/>
        <end position="510"/>
    </location>
</feature>
<dbReference type="EMBL" id="KZ819665">
    <property type="protein sequence ID" value="PWN28444.1"/>
    <property type="molecule type" value="Genomic_DNA"/>
</dbReference>
<dbReference type="Pfam" id="PF13540">
    <property type="entry name" value="RCC1_2"/>
    <property type="match status" value="1"/>
</dbReference>
<dbReference type="Gene3D" id="2.130.10.30">
    <property type="entry name" value="Regulator of chromosome condensation 1/beta-lactamase-inhibitor protein II"/>
    <property type="match status" value="2"/>
</dbReference>
<dbReference type="RefSeq" id="XP_025363056.1">
    <property type="nucleotide sequence ID" value="XM_025505859.1"/>
</dbReference>
<dbReference type="GeneID" id="37027682"/>
<organism evidence="3 4">
    <name type="scientific">Jaminaea rosea</name>
    <dbReference type="NCBI Taxonomy" id="1569628"/>
    <lineage>
        <taxon>Eukaryota</taxon>
        <taxon>Fungi</taxon>
        <taxon>Dikarya</taxon>
        <taxon>Basidiomycota</taxon>
        <taxon>Ustilaginomycotina</taxon>
        <taxon>Exobasidiomycetes</taxon>
        <taxon>Microstromatales</taxon>
        <taxon>Microstromatales incertae sedis</taxon>
        <taxon>Jaminaea</taxon>
    </lineage>
</organism>
<dbReference type="Proteomes" id="UP000245884">
    <property type="component" value="Unassembled WGS sequence"/>
</dbReference>
<dbReference type="InterPro" id="IPR009091">
    <property type="entry name" value="RCC1/BLIP-II"/>
</dbReference>
<dbReference type="SUPFAM" id="SSF50985">
    <property type="entry name" value="RCC1/BLIP-II"/>
    <property type="match status" value="1"/>
</dbReference>
<feature type="compositionally biased region" description="Basic and acidic residues" evidence="2">
    <location>
        <begin position="684"/>
        <end position="699"/>
    </location>
</feature>
<dbReference type="PROSITE" id="PS50012">
    <property type="entry name" value="RCC1_3"/>
    <property type="match status" value="1"/>
</dbReference>
<feature type="compositionally biased region" description="Pro residues" evidence="2">
    <location>
        <begin position="628"/>
        <end position="642"/>
    </location>
</feature>
<dbReference type="InterPro" id="IPR000408">
    <property type="entry name" value="Reg_chr_condens"/>
</dbReference>
<evidence type="ECO:0000313" key="3">
    <source>
        <dbReference type="EMBL" id="PWN28444.1"/>
    </source>
</evidence>
<dbReference type="STRING" id="1569628.A0A316UTX0"/>
<evidence type="ECO:0000256" key="2">
    <source>
        <dbReference type="SAM" id="MobiDB-lite"/>
    </source>
</evidence>
<feature type="compositionally biased region" description="Low complexity" evidence="2">
    <location>
        <begin position="26"/>
        <end position="44"/>
    </location>
</feature>
<feature type="compositionally biased region" description="Basic and acidic residues" evidence="2">
    <location>
        <begin position="188"/>
        <end position="197"/>
    </location>
</feature>
<proteinExistence type="predicted"/>
<feature type="region of interest" description="Disordered" evidence="2">
    <location>
        <begin position="624"/>
        <end position="648"/>
    </location>
</feature>
<feature type="region of interest" description="Disordered" evidence="2">
    <location>
        <begin position="662"/>
        <end position="699"/>
    </location>
</feature>
<accession>A0A316UTX0</accession>
<evidence type="ECO:0000313" key="4">
    <source>
        <dbReference type="Proteomes" id="UP000245884"/>
    </source>
</evidence>
<dbReference type="OrthoDB" id="10256179at2759"/>
<keyword evidence="4" id="KW-1185">Reference proteome</keyword>
<name>A0A316UTX0_9BASI</name>
<dbReference type="InterPro" id="IPR053245">
    <property type="entry name" value="MitoProcess-Associated"/>
</dbReference>
<sequence length="719" mass="76989">MIASSEGRAALRHGRQLLKTPLPRQSRSYATHGSASSSTSAKPPSRSLVWAASAIGSAVAISYYTSRPPLLNEALAGVSSSPNPVNDIITPTTMTQPEQMRDRAQKQGVYAWGSNRYNVVAPDAPLTTLIKTPRSIPFFHGVALRDVVLEEKHGVAVDVHGDVLQWGLGFFDATSRALAGDIEEAPLGRRREKERANELSPRGSDAARPRDPIKTLVGKDIVRVAATDEKVVALSRKGDVYIFSAIQERQKPTNTSKPWSANPLSLFGTLAGPQIDFEKVTMAPSVQLERGDRVSEIQTGASHLTALTQKGRVLSLPIDDKGNAFGQLGSRRVLLNSPATPDTKPSQVETVMEPRLLAQMTDPAQPPNATLLPSSRLPPTAPESNTTSKPQPPAVGTATDPPPPPQPLTEPASSIRFCTTLSEIPSLRQVPVSQIAVGNEHCLARTPDGRVLAWGRHTHGQLGLGVNFSIECIPVPSEVVLARCFPSSSRDVRCTNLAAGGDNSFFVTERREEGKLGTGKSIDVLAAGKGQWGTLGNAMWSQVKPDPTRVKTVSGLLEYSERTALTHPVPIHSISVGKPGHVAIVLDTVDTEGHVAFGRDVMVFGHNAAYQLGTGKRSNLCVPQHLHPLPPPTPAPGAPTPENPALSSERNKLVEADLNSGALTHMPHNRLQLASTTKSNTRGPRKEDGSQGKEKKGVHVEERISAGTVSMAIWWKVDA</sequence>
<gene>
    <name evidence="3" type="ORF">BDZ90DRAFT_231425</name>
</gene>